<dbReference type="EMBL" id="JAHQCW010000048">
    <property type="protein sequence ID" value="MBU9739055.1"/>
    <property type="molecule type" value="Genomic_DNA"/>
</dbReference>
<evidence type="ECO:0000256" key="2">
    <source>
        <dbReference type="ARBA" id="ARBA00009773"/>
    </source>
</evidence>
<evidence type="ECO:0000256" key="6">
    <source>
        <dbReference type="ARBA" id="ARBA00022989"/>
    </source>
</evidence>
<dbReference type="InterPro" id="IPR002549">
    <property type="entry name" value="AI-2E-like"/>
</dbReference>
<evidence type="ECO:0000313" key="10">
    <source>
        <dbReference type="Proteomes" id="UP000712157"/>
    </source>
</evidence>
<gene>
    <name evidence="9" type="ORF">KTH89_21185</name>
</gene>
<organism evidence="9 10">
    <name type="scientific">Diplocloster agilis</name>
    <dbReference type="NCBI Taxonomy" id="2850323"/>
    <lineage>
        <taxon>Bacteria</taxon>
        <taxon>Bacillati</taxon>
        <taxon>Bacillota</taxon>
        <taxon>Clostridia</taxon>
        <taxon>Lachnospirales</taxon>
        <taxon>Lachnospiraceae</taxon>
        <taxon>Diplocloster</taxon>
    </lineage>
</organism>
<name>A0A949K185_9FIRM</name>
<keyword evidence="7 8" id="KW-0472">Membrane</keyword>
<sequence length="388" mass="43659">MNPLRNNKFESNKKYFTICIYALFVILIGALIVKIVMDWDKAKALFNNFVVILSPFLIGAFMAYLLNPLVKRLDGLLKKLFKEKTPRVRKFLSILISYIIVIGIIIIALFRILPQIVTSLTDLIALIPSTYTRLLTFMENFEESYPDFDFRFINQILESLGPDLLNYLKNLVTNVIPVIYTTSVSVIKWIINILIAVIVSAYMLSDQGTLKLNFKRLLYAYIPKGRVDGFLETLKHCNSIFGGFIIGKTIDSMIIGILCFLLMTLLRLPYALLISVIVGVTNMIPYFGPFIGAVPGLFILLLIDPIKALVFGVLILALQQFDGLILGPKILGDSTGLKPLWIIFAITIGGYIWGPLGMFFGVPVVAVIAYLSKRAIDHRLKDKDLHID</sequence>
<keyword evidence="6 8" id="KW-1133">Transmembrane helix</keyword>
<dbReference type="AlphaFoldDB" id="A0A949K185"/>
<dbReference type="PANTHER" id="PTHR21716:SF53">
    <property type="entry name" value="PERMEASE PERM-RELATED"/>
    <property type="match status" value="1"/>
</dbReference>
<feature type="transmembrane region" description="Helical" evidence="8">
    <location>
        <begin position="91"/>
        <end position="113"/>
    </location>
</feature>
<feature type="transmembrane region" description="Helical" evidence="8">
    <location>
        <begin position="340"/>
        <end position="371"/>
    </location>
</feature>
<feature type="transmembrane region" description="Helical" evidence="8">
    <location>
        <begin position="186"/>
        <end position="205"/>
    </location>
</feature>
<comment type="subcellular location">
    <subcellularLocation>
        <location evidence="1">Cell membrane</location>
        <topology evidence="1">Multi-pass membrane protein</topology>
    </subcellularLocation>
</comment>
<dbReference type="RefSeq" id="WP_238722992.1">
    <property type="nucleotide sequence ID" value="NZ_JAHQCW010000048.1"/>
</dbReference>
<evidence type="ECO:0000256" key="7">
    <source>
        <dbReference type="ARBA" id="ARBA00023136"/>
    </source>
</evidence>
<dbReference type="PANTHER" id="PTHR21716">
    <property type="entry name" value="TRANSMEMBRANE PROTEIN"/>
    <property type="match status" value="1"/>
</dbReference>
<evidence type="ECO:0000256" key="8">
    <source>
        <dbReference type="SAM" id="Phobius"/>
    </source>
</evidence>
<dbReference type="GO" id="GO:0055085">
    <property type="term" value="P:transmembrane transport"/>
    <property type="evidence" value="ECO:0007669"/>
    <property type="project" value="TreeGrafter"/>
</dbReference>
<feature type="transmembrane region" description="Helical" evidence="8">
    <location>
        <begin position="15"/>
        <end position="37"/>
    </location>
</feature>
<protein>
    <submittedName>
        <fullName evidence="9">AI-2E family transporter</fullName>
    </submittedName>
</protein>
<evidence type="ECO:0000256" key="3">
    <source>
        <dbReference type="ARBA" id="ARBA00022448"/>
    </source>
</evidence>
<keyword evidence="5 8" id="KW-0812">Transmembrane</keyword>
<comment type="caution">
    <text evidence="9">The sequence shown here is derived from an EMBL/GenBank/DDBJ whole genome shotgun (WGS) entry which is preliminary data.</text>
</comment>
<dbReference type="Proteomes" id="UP000712157">
    <property type="component" value="Unassembled WGS sequence"/>
</dbReference>
<evidence type="ECO:0000256" key="5">
    <source>
        <dbReference type="ARBA" id="ARBA00022692"/>
    </source>
</evidence>
<keyword evidence="3" id="KW-0813">Transport</keyword>
<dbReference type="GO" id="GO:0005886">
    <property type="term" value="C:plasma membrane"/>
    <property type="evidence" value="ECO:0007669"/>
    <property type="project" value="UniProtKB-SubCell"/>
</dbReference>
<evidence type="ECO:0000256" key="4">
    <source>
        <dbReference type="ARBA" id="ARBA00022475"/>
    </source>
</evidence>
<accession>A0A949K185</accession>
<dbReference type="Pfam" id="PF01594">
    <property type="entry name" value="AI-2E_transport"/>
    <property type="match status" value="1"/>
</dbReference>
<proteinExistence type="inferred from homology"/>
<keyword evidence="4" id="KW-1003">Cell membrane</keyword>
<evidence type="ECO:0000256" key="1">
    <source>
        <dbReference type="ARBA" id="ARBA00004651"/>
    </source>
</evidence>
<feature type="transmembrane region" description="Helical" evidence="8">
    <location>
        <begin position="49"/>
        <end position="70"/>
    </location>
</feature>
<keyword evidence="10" id="KW-1185">Reference proteome</keyword>
<reference evidence="9" key="1">
    <citation type="submission" date="2021-06" db="EMBL/GenBank/DDBJ databases">
        <title>Description of novel taxa of the family Lachnospiraceae.</title>
        <authorList>
            <person name="Chaplin A.V."/>
            <person name="Sokolova S.R."/>
            <person name="Pikina A.P."/>
            <person name="Korzhanova M."/>
            <person name="Belova V."/>
            <person name="Korostin D."/>
            <person name="Efimov B.A."/>
        </authorList>
    </citation>
    <scope>NUCLEOTIDE SEQUENCE</scope>
    <source>
        <strain evidence="9">ASD5720</strain>
    </source>
</reference>
<comment type="similarity">
    <text evidence="2">Belongs to the autoinducer-2 exporter (AI-2E) (TC 2.A.86) family.</text>
</comment>
<evidence type="ECO:0000313" key="9">
    <source>
        <dbReference type="EMBL" id="MBU9739055.1"/>
    </source>
</evidence>